<organism evidence="14 15">
    <name type="scientific">candidate division WOR-3 bacterium</name>
    <dbReference type="NCBI Taxonomy" id="2052148"/>
    <lineage>
        <taxon>Bacteria</taxon>
        <taxon>Bacteria division WOR-3</taxon>
    </lineage>
</organism>
<keyword evidence="6" id="KW-0031">Aminopeptidase</keyword>
<gene>
    <name evidence="14" type="ORF">FJY68_08020</name>
</gene>
<dbReference type="GO" id="GO:0008270">
    <property type="term" value="F:zinc ion binding"/>
    <property type="evidence" value="ECO:0007669"/>
    <property type="project" value="InterPro"/>
</dbReference>
<dbReference type="GO" id="GO:0016285">
    <property type="term" value="F:alanyl aminopeptidase activity"/>
    <property type="evidence" value="ECO:0007669"/>
    <property type="project" value="UniProtKB-EC"/>
</dbReference>
<feature type="domain" description="Peptidase M1 membrane alanine aminopeptidase" evidence="13">
    <location>
        <begin position="279"/>
        <end position="479"/>
    </location>
</feature>
<comment type="catalytic activity">
    <reaction evidence="1">
        <text>Release of an N-terminal amino acid, Xaa-|-Yaa- from a peptide, amide or arylamide. Xaa is preferably Ala, but may be most amino acids including Pro (slow action). When a terminal hydrophobic residue is followed by a prolyl residue, the two may be released as an intact Xaa-Pro dipeptide.</text>
        <dbReference type="EC" id="3.4.11.2"/>
    </reaction>
</comment>
<evidence type="ECO:0000256" key="2">
    <source>
        <dbReference type="ARBA" id="ARBA00001947"/>
    </source>
</evidence>
<dbReference type="SUPFAM" id="SSF55486">
    <property type="entry name" value="Metalloproteases ('zincins'), catalytic domain"/>
    <property type="match status" value="1"/>
</dbReference>
<evidence type="ECO:0000256" key="4">
    <source>
        <dbReference type="ARBA" id="ARBA00012564"/>
    </source>
</evidence>
<evidence type="ECO:0000256" key="9">
    <source>
        <dbReference type="ARBA" id="ARBA00022801"/>
    </source>
</evidence>
<evidence type="ECO:0000256" key="10">
    <source>
        <dbReference type="ARBA" id="ARBA00022833"/>
    </source>
</evidence>
<keyword evidence="7" id="KW-0645">Protease</keyword>
<dbReference type="InterPro" id="IPR014782">
    <property type="entry name" value="Peptidase_M1_dom"/>
</dbReference>
<keyword evidence="12" id="KW-0732">Signal</keyword>
<name>A0A937XIN3_UNCW3</name>
<evidence type="ECO:0000313" key="15">
    <source>
        <dbReference type="Proteomes" id="UP000779900"/>
    </source>
</evidence>
<feature type="signal peptide" evidence="12">
    <location>
        <begin position="1"/>
        <end position="15"/>
    </location>
</feature>
<evidence type="ECO:0000313" key="14">
    <source>
        <dbReference type="EMBL" id="MBM3331780.1"/>
    </source>
</evidence>
<dbReference type="EC" id="3.4.11.2" evidence="4"/>
<comment type="similarity">
    <text evidence="3">Belongs to the peptidase M1 family.</text>
</comment>
<dbReference type="GO" id="GO:0043171">
    <property type="term" value="P:peptide catabolic process"/>
    <property type="evidence" value="ECO:0007669"/>
    <property type="project" value="TreeGrafter"/>
</dbReference>
<dbReference type="InterPro" id="IPR027268">
    <property type="entry name" value="Peptidase_M4/M1_CTD_sf"/>
</dbReference>
<keyword evidence="9" id="KW-0378">Hydrolase</keyword>
<dbReference type="GO" id="GO:0006508">
    <property type="term" value="P:proteolysis"/>
    <property type="evidence" value="ECO:0007669"/>
    <property type="project" value="UniProtKB-KW"/>
</dbReference>
<keyword evidence="11" id="KW-0482">Metalloprotease</keyword>
<dbReference type="GO" id="GO:0016020">
    <property type="term" value="C:membrane"/>
    <property type="evidence" value="ECO:0007669"/>
    <property type="project" value="TreeGrafter"/>
</dbReference>
<evidence type="ECO:0000256" key="7">
    <source>
        <dbReference type="ARBA" id="ARBA00022670"/>
    </source>
</evidence>
<protein>
    <recommendedName>
        <fullName evidence="5">Aminopeptidase N</fullName>
        <ecNumber evidence="4">3.4.11.2</ecNumber>
    </recommendedName>
</protein>
<feature type="chain" id="PRO_5037382291" description="Aminopeptidase N" evidence="12">
    <location>
        <begin position="16"/>
        <end position="661"/>
    </location>
</feature>
<evidence type="ECO:0000256" key="8">
    <source>
        <dbReference type="ARBA" id="ARBA00022723"/>
    </source>
</evidence>
<dbReference type="EMBL" id="VGIR01000043">
    <property type="protein sequence ID" value="MBM3331780.1"/>
    <property type="molecule type" value="Genomic_DNA"/>
</dbReference>
<comment type="cofactor">
    <cofactor evidence="2">
        <name>Zn(2+)</name>
        <dbReference type="ChEBI" id="CHEBI:29105"/>
    </cofactor>
</comment>
<dbReference type="PANTHER" id="PTHR11533:SF174">
    <property type="entry name" value="PUROMYCIN-SENSITIVE AMINOPEPTIDASE-RELATED"/>
    <property type="match status" value="1"/>
</dbReference>
<dbReference type="Proteomes" id="UP000779900">
    <property type="component" value="Unassembled WGS sequence"/>
</dbReference>
<dbReference type="GO" id="GO:0005615">
    <property type="term" value="C:extracellular space"/>
    <property type="evidence" value="ECO:0007669"/>
    <property type="project" value="TreeGrafter"/>
</dbReference>
<dbReference type="PANTHER" id="PTHR11533">
    <property type="entry name" value="PROTEASE M1 ZINC METALLOPROTEASE"/>
    <property type="match status" value="1"/>
</dbReference>
<evidence type="ECO:0000256" key="3">
    <source>
        <dbReference type="ARBA" id="ARBA00010136"/>
    </source>
</evidence>
<evidence type="ECO:0000256" key="5">
    <source>
        <dbReference type="ARBA" id="ARBA00015611"/>
    </source>
</evidence>
<dbReference type="GO" id="GO:0042277">
    <property type="term" value="F:peptide binding"/>
    <property type="evidence" value="ECO:0007669"/>
    <property type="project" value="TreeGrafter"/>
</dbReference>
<evidence type="ECO:0000259" key="13">
    <source>
        <dbReference type="Pfam" id="PF01433"/>
    </source>
</evidence>
<sequence length="661" mass="73714">MKTLLLLALAGTLVAATPSIEEILGDRPHTGDRPMAAACRARYVGATEAESLHSYNVRHYRLDIILPMTNKSYVAHEALSIRSDVPAILLCTLHFVNLVCDSVKRLGTPLNFTAPAGLLVVELNNPLPIGDSTVLDIFYHRESTAAERGYYFARPPTVSHAYAMTCTPPKDCRYWMPGWDEPFDKPERGVMLNITVPDTFQVCANGLLDSVTSGSGTKTYWWNHPYPIATYLINFAASRFSSWKHDLIQPNGDTVPSLYFMWPQDSAVSVSTFDCIPGIFDYYSDTTMFGPYPFEKYGQVPGYYSFPWGAMENQTLTMIHTSWLRQGDDDGMAHELAHMWYGDMVTCVDFAHIWLNEGFATYFECLYVGHAGGRSVFNNYIAGKGRAAIQQDRSRRFAIYNPPESEIYNYGTIYCKGAWVEHTLRWVLGDTAWEQPGVFFQALRAYGDSFKYGNASTEDYCRINERESGKELSWFFDEWVYEAGYPKYHLNWSSEPAGDSFRVVTSLAQANGSGAPDYFRTPIPVRLNSVASTVVTLRPEANPQVDTFLVAANPSSLTVDPDNWILDSAYVSHADVEEAPNAERQPINLGPTIVRGILNLQSEICNLKSAIILLDASGRKVLDLAPGPNDVSHLAPGVYFVGSQSRVNRGPPGVTRLVVQK</sequence>
<dbReference type="InterPro" id="IPR042097">
    <property type="entry name" value="Aminopeptidase_N-like_N_sf"/>
</dbReference>
<evidence type="ECO:0000256" key="6">
    <source>
        <dbReference type="ARBA" id="ARBA00022438"/>
    </source>
</evidence>
<keyword evidence="10" id="KW-0862">Zinc</keyword>
<reference evidence="14" key="1">
    <citation type="submission" date="2019-03" db="EMBL/GenBank/DDBJ databases">
        <title>Lake Tanganyika Metagenome-Assembled Genomes (MAGs).</title>
        <authorList>
            <person name="Tran P."/>
        </authorList>
    </citation>
    <scope>NUCLEOTIDE SEQUENCE</scope>
    <source>
        <strain evidence="14">K_DeepCast_150m_m2_040</strain>
    </source>
</reference>
<dbReference type="SUPFAM" id="SSF63737">
    <property type="entry name" value="Leukotriene A4 hydrolase N-terminal domain"/>
    <property type="match status" value="1"/>
</dbReference>
<dbReference type="Pfam" id="PF01433">
    <property type="entry name" value="Peptidase_M1"/>
    <property type="match status" value="1"/>
</dbReference>
<dbReference type="Gene3D" id="1.10.390.10">
    <property type="entry name" value="Neutral Protease Domain 2"/>
    <property type="match status" value="1"/>
</dbReference>
<keyword evidence="8" id="KW-0479">Metal-binding</keyword>
<evidence type="ECO:0000256" key="11">
    <source>
        <dbReference type="ARBA" id="ARBA00023049"/>
    </source>
</evidence>
<evidence type="ECO:0000256" key="1">
    <source>
        <dbReference type="ARBA" id="ARBA00000098"/>
    </source>
</evidence>
<dbReference type="CDD" id="cd09603">
    <property type="entry name" value="M1_APN_like"/>
    <property type="match status" value="1"/>
</dbReference>
<dbReference type="AlphaFoldDB" id="A0A937XIN3"/>
<dbReference type="GO" id="GO:0005737">
    <property type="term" value="C:cytoplasm"/>
    <property type="evidence" value="ECO:0007669"/>
    <property type="project" value="TreeGrafter"/>
</dbReference>
<dbReference type="InterPro" id="IPR050344">
    <property type="entry name" value="Peptidase_M1_aminopeptidases"/>
</dbReference>
<dbReference type="InterPro" id="IPR001930">
    <property type="entry name" value="Peptidase_M1"/>
</dbReference>
<accession>A0A937XIN3</accession>
<dbReference type="PRINTS" id="PR00756">
    <property type="entry name" value="ALADIPTASE"/>
</dbReference>
<dbReference type="Gene3D" id="2.60.40.1730">
    <property type="entry name" value="tricorn interacting facor f3 domain"/>
    <property type="match status" value="1"/>
</dbReference>
<dbReference type="GO" id="GO:0070006">
    <property type="term" value="F:metalloaminopeptidase activity"/>
    <property type="evidence" value="ECO:0007669"/>
    <property type="project" value="TreeGrafter"/>
</dbReference>
<comment type="caution">
    <text evidence="14">The sequence shown here is derived from an EMBL/GenBank/DDBJ whole genome shotgun (WGS) entry which is preliminary data.</text>
</comment>
<proteinExistence type="inferred from homology"/>
<evidence type="ECO:0000256" key="12">
    <source>
        <dbReference type="SAM" id="SignalP"/>
    </source>
</evidence>